<organism evidence="1 2">
    <name type="scientific">Leptotrichia wadei</name>
    <dbReference type="NCBI Taxonomy" id="157687"/>
    <lineage>
        <taxon>Bacteria</taxon>
        <taxon>Fusobacteriati</taxon>
        <taxon>Fusobacteriota</taxon>
        <taxon>Fusobacteriia</taxon>
        <taxon>Fusobacteriales</taxon>
        <taxon>Leptotrichiaceae</taxon>
        <taxon>Leptotrichia</taxon>
    </lineage>
</organism>
<dbReference type="AlphaFoldDB" id="A0A134A6F5"/>
<comment type="caution">
    <text evidence="1">The sequence shown here is derived from an EMBL/GenBank/DDBJ whole genome shotgun (WGS) entry which is preliminary data.</text>
</comment>
<gene>
    <name evidence="1" type="ORF">HMPREF3180_01561</name>
</gene>
<dbReference type="RefSeq" id="WP_060918204.1">
    <property type="nucleotide sequence ID" value="NZ_KQ960091.1"/>
</dbReference>
<dbReference type="Proteomes" id="UP000070483">
    <property type="component" value="Unassembled WGS sequence"/>
</dbReference>
<dbReference type="EMBL" id="LSDD01000113">
    <property type="protein sequence ID" value="KXB63301.1"/>
    <property type="molecule type" value="Genomic_DNA"/>
</dbReference>
<sequence length="246" mass="28859">MFKSSEEHTDEIISRFPHMYRRDRESNNYFLLNLYLEEINQASKGIYELLKSLNIMEAEGYVLDKFGTSFNLKRDTNENDENYRKRILAEISRKSKNATFETILNVLKIIIENYEQNIFIFKEGIIKDKVKNIDFKVKNGSFNGNFETQFYKEKAGSIYIILNKRLSAYIKKSILNILLEIRAKGVEITVDFKYKVQTASYISNGAFVGVKRILKIEDSFYDEILQQKSYESNLARINVITQEGVR</sequence>
<evidence type="ECO:0000313" key="2">
    <source>
        <dbReference type="Proteomes" id="UP000070483"/>
    </source>
</evidence>
<proteinExistence type="predicted"/>
<reference evidence="2" key="1">
    <citation type="submission" date="2016-01" db="EMBL/GenBank/DDBJ databases">
        <authorList>
            <person name="Mitreva M."/>
            <person name="Pepin K.H."/>
            <person name="Mihindukulasuriya K.A."/>
            <person name="Fulton R."/>
            <person name="Fronick C."/>
            <person name="O'Laughlin M."/>
            <person name="Miner T."/>
            <person name="Herter B."/>
            <person name="Rosa B.A."/>
            <person name="Cordes M."/>
            <person name="Tomlinson C."/>
            <person name="Wollam A."/>
            <person name="Palsikar V.B."/>
            <person name="Mardis E.R."/>
            <person name="Wilson R.K."/>
        </authorList>
    </citation>
    <scope>NUCLEOTIDE SEQUENCE [LARGE SCALE GENOMIC DNA]</scope>
    <source>
        <strain evidence="2">KA00185</strain>
    </source>
</reference>
<protein>
    <submittedName>
        <fullName evidence="1">Uncharacterized protein</fullName>
    </submittedName>
</protein>
<keyword evidence="2" id="KW-1185">Reference proteome</keyword>
<dbReference type="OrthoDB" id="81917at2"/>
<dbReference type="STRING" id="157687.HMPREF3180_01561"/>
<evidence type="ECO:0000313" key="1">
    <source>
        <dbReference type="EMBL" id="KXB63301.1"/>
    </source>
</evidence>
<name>A0A134A6F5_9FUSO</name>
<dbReference type="PATRIC" id="fig|157687.3.peg.1553"/>
<accession>A0A134A6F5</accession>